<protein>
    <submittedName>
        <fullName evidence="2">Unnamed protein product</fullName>
    </submittedName>
</protein>
<feature type="compositionally biased region" description="Acidic residues" evidence="1">
    <location>
        <begin position="60"/>
        <end position="69"/>
    </location>
</feature>
<comment type="caution">
    <text evidence="2">The sequence shown here is derived from an EMBL/GenBank/DDBJ whole genome shotgun (WGS) entry which is preliminary data.</text>
</comment>
<evidence type="ECO:0000313" key="2">
    <source>
        <dbReference type="EMBL" id="GMF52781.1"/>
    </source>
</evidence>
<keyword evidence="3" id="KW-1185">Reference proteome</keyword>
<gene>
    <name evidence="2" type="ORF">Pfra01_002167700</name>
</gene>
<accession>A0A9W6Y1J7</accession>
<feature type="compositionally biased region" description="Acidic residues" evidence="1">
    <location>
        <begin position="24"/>
        <end position="44"/>
    </location>
</feature>
<proteinExistence type="predicted"/>
<evidence type="ECO:0000313" key="3">
    <source>
        <dbReference type="Proteomes" id="UP001165121"/>
    </source>
</evidence>
<name>A0A9W6Y1J7_9STRA</name>
<sequence length="168" mass="17143">MLTAYPANLGGGRSVPDPPNQGGDIDDDGGQISEDHEDDGDSASDEAMTSGGTGSSAEGGDAETADVADELFAAQTLEALSQSRSTERTRQHASPSRRSSAGGSGDPPSGSDDSDSQEDADPRGHGRDPATPPRPRNPLAAADPFAPGDQCIPGRDRSRIMAPVDCDP</sequence>
<dbReference type="EMBL" id="BSXT01003142">
    <property type="protein sequence ID" value="GMF52781.1"/>
    <property type="molecule type" value="Genomic_DNA"/>
</dbReference>
<feature type="region of interest" description="Disordered" evidence="1">
    <location>
        <begin position="1"/>
        <end position="168"/>
    </location>
</feature>
<feature type="compositionally biased region" description="Low complexity" evidence="1">
    <location>
        <begin position="46"/>
        <end position="59"/>
    </location>
</feature>
<evidence type="ECO:0000256" key="1">
    <source>
        <dbReference type="SAM" id="MobiDB-lite"/>
    </source>
</evidence>
<reference evidence="2" key="1">
    <citation type="submission" date="2023-04" db="EMBL/GenBank/DDBJ databases">
        <title>Phytophthora fragariaefolia NBRC 109709.</title>
        <authorList>
            <person name="Ichikawa N."/>
            <person name="Sato H."/>
            <person name="Tonouchi N."/>
        </authorList>
    </citation>
    <scope>NUCLEOTIDE SEQUENCE</scope>
    <source>
        <strain evidence="2">NBRC 109709</strain>
    </source>
</reference>
<organism evidence="2 3">
    <name type="scientific">Phytophthora fragariaefolia</name>
    <dbReference type="NCBI Taxonomy" id="1490495"/>
    <lineage>
        <taxon>Eukaryota</taxon>
        <taxon>Sar</taxon>
        <taxon>Stramenopiles</taxon>
        <taxon>Oomycota</taxon>
        <taxon>Peronosporomycetes</taxon>
        <taxon>Peronosporales</taxon>
        <taxon>Peronosporaceae</taxon>
        <taxon>Phytophthora</taxon>
    </lineage>
</organism>
<dbReference type="AlphaFoldDB" id="A0A9W6Y1J7"/>
<dbReference type="Proteomes" id="UP001165121">
    <property type="component" value="Unassembled WGS sequence"/>
</dbReference>
<feature type="compositionally biased region" description="Low complexity" evidence="1">
    <location>
        <begin position="93"/>
        <end position="111"/>
    </location>
</feature>